<feature type="compositionally biased region" description="Gly residues" evidence="1">
    <location>
        <begin position="28"/>
        <end position="43"/>
    </location>
</feature>
<proteinExistence type="predicted"/>
<sequence length="183" mass="19230">MSTPADGNASDRPDDPFGGRANEQWPGHDGGQQYGAGGYGGQQYGSPQYGTPPYGSPQGGGQFDPGQYGAQPFYGAEYAYGAQQPYGMQSYGQRYGMQSYGQFPPAARKDPALMLVASLLVPGLGTMLVGRAGRGVGILAGYLVGALLSVILIGLPIMFGFWIWGMVDAYQGAKDHNARHGLP</sequence>
<evidence type="ECO:0000313" key="4">
    <source>
        <dbReference type="Proteomes" id="UP000252187"/>
    </source>
</evidence>
<evidence type="ECO:0000313" key="3">
    <source>
        <dbReference type="EMBL" id="RBA31140.1"/>
    </source>
</evidence>
<accession>A0A365P6T4</accession>
<dbReference type="Proteomes" id="UP000252187">
    <property type="component" value="Unassembled WGS sequence"/>
</dbReference>
<feature type="region of interest" description="Disordered" evidence="1">
    <location>
        <begin position="1"/>
        <end position="66"/>
    </location>
</feature>
<evidence type="ECO:0000256" key="1">
    <source>
        <dbReference type="SAM" id="MobiDB-lite"/>
    </source>
</evidence>
<keyword evidence="2" id="KW-1133">Transmembrane helix</keyword>
<gene>
    <name evidence="3" type="ORF">DQ226_16285</name>
</gene>
<dbReference type="AlphaFoldDB" id="A0A365P6T4"/>
<evidence type="ECO:0000256" key="2">
    <source>
        <dbReference type="SAM" id="Phobius"/>
    </source>
</evidence>
<name>A0A365P6T4_9ACTN</name>
<feature type="transmembrane region" description="Helical" evidence="2">
    <location>
        <begin position="112"/>
        <end position="133"/>
    </location>
</feature>
<keyword evidence="2" id="KW-0472">Membrane</keyword>
<dbReference type="RefSeq" id="WP_069390026.1">
    <property type="nucleotide sequence ID" value="NZ_CANNAK010000019.1"/>
</dbReference>
<feature type="transmembrane region" description="Helical" evidence="2">
    <location>
        <begin position="139"/>
        <end position="164"/>
    </location>
</feature>
<protein>
    <recommendedName>
        <fullName evidence="5">TM2 domain-containing protein</fullName>
    </recommendedName>
</protein>
<keyword evidence="2" id="KW-0812">Transmembrane</keyword>
<organism evidence="3 4">
    <name type="scientific">Dietzia maris</name>
    <dbReference type="NCBI Taxonomy" id="37915"/>
    <lineage>
        <taxon>Bacteria</taxon>
        <taxon>Bacillati</taxon>
        <taxon>Actinomycetota</taxon>
        <taxon>Actinomycetes</taxon>
        <taxon>Mycobacteriales</taxon>
        <taxon>Dietziaceae</taxon>
        <taxon>Dietzia</taxon>
    </lineage>
</organism>
<feature type="compositionally biased region" description="Low complexity" evidence="1">
    <location>
        <begin position="44"/>
        <end position="53"/>
    </location>
</feature>
<reference evidence="3 4" key="1">
    <citation type="submission" date="2018-06" db="EMBL/GenBank/DDBJ databases">
        <title>Whole genome sequencing of four bacterial strains from South Shetland trench revealing bio-synthetic gene clusters.</title>
        <authorList>
            <person name="Abdel-Mageed W.M."/>
            <person name="Lehri B."/>
            <person name="Jarmusch S.A."/>
            <person name="Miranda K."/>
            <person name="Goodfellow M."/>
            <person name="Jaspars M."/>
            <person name="Karlyshev A.V."/>
        </authorList>
    </citation>
    <scope>NUCLEOTIDE SEQUENCE [LARGE SCALE GENOMIC DNA]</scope>
    <source>
        <strain evidence="3 4">SST1</strain>
    </source>
</reference>
<dbReference type="EMBL" id="QNTT01000069">
    <property type="protein sequence ID" value="RBA31140.1"/>
    <property type="molecule type" value="Genomic_DNA"/>
</dbReference>
<comment type="caution">
    <text evidence="3">The sequence shown here is derived from an EMBL/GenBank/DDBJ whole genome shotgun (WGS) entry which is preliminary data.</text>
</comment>
<evidence type="ECO:0008006" key="5">
    <source>
        <dbReference type="Google" id="ProtNLM"/>
    </source>
</evidence>
<dbReference type="GeneID" id="36307242"/>